<evidence type="ECO:0000256" key="1">
    <source>
        <dbReference type="ARBA" id="ARBA00004651"/>
    </source>
</evidence>
<name>A0A1M4XDD6_9CLOT</name>
<evidence type="ECO:0000313" key="10">
    <source>
        <dbReference type="Proteomes" id="UP000184035"/>
    </source>
</evidence>
<proteinExistence type="inferred from homology"/>
<evidence type="ECO:0000256" key="7">
    <source>
        <dbReference type="RuleBase" id="RU363032"/>
    </source>
</evidence>
<dbReference type="Proteomes" id="UP000184035">
    <property type="component" value="Unassembled WGS sequence"/>
</dbReference>
<keyword evidence="10" id="KW-1185">Reference proteome</keyword>
<feature type="transmembrane region" description="Helical" evidence="7">
    <location>
        <begin position="240"/>
        <end position="260"/>
    </location>
</feature>
<feature type="domain" description="ABC transmembrane type-1" evidence="8">
    <location>
        <begin position="69"/>
        <end position="260"/>
    </location>
</feature>
<dbReference type="GO" id="GO:0055085">
    <property type="term" value="P:transmembrane transport"/>
    <property type="evidence" value="ECO:0007669"/>
    <property type="project" value="InterPro"/>
</dbReference>
<dbReference type="AlphaFoldDB" id="A0A1M4XDD6"/>
<comment type="subcellular location">
    <subcellularLocation>
        <location evidence="1 7">Cell membrane</location>
        <topology evidence="1 7">Multi-pass membrane protein</topology>
    </subcellularLocation>
</comment>
<dbReference type="InterPro" id="IPR035906">
    <property type="entry name" value="MetI-like_sf"/>
</dbReference>
<gene>
    <name evidence="9" type="ORF">SAMN05443638_11746</name>
</gene>
<dbReference type="PROSITE" id="PS50928">
    <property type="entry name" value="ABC_TM1"/>
    <property type="match status" value="1"/>
</dbReference>
<dbReference type="GO" id="GO:0005886">
    <property type="term" value="C:plasma membrane"/>
    <property type="evidence" value="ECO:0007669"/>
    <property type="project" value="UniProtKB-SubCell"/>
</dbReference>
<dbReference type="Pfam" id="PF00528">
    <property type="entry name" value="BPD_transp_1"/>
    <property type="match status" value="1"/>
</dbReference>
<reference evidence="9 10" key="1">
    <citation type="submission" date="2016-11" db="EMBL/GenBank/DDBJ databases">
        <authorList>
            <person name="Jaros S."/>
            <person name="Januszkiewicz K."/>
            <person name="Wedrychowicz H."/>
        </authorList>
    </citation>
    <scope>NUCLEOTIDE SEQUENCE [LARGE SCALE GENOMIC DNA]</scope>
    <source>
        <strain evidence="9 10">DSM 2631</strain>
    </source>
</reference>
<keyword evidence="5 7" id="KW-1133">Transmembrane helix</keyword>
<dbReference type="Gene3D" id="1.10.3720.10">
    <property type="entry name" value="MetI-like"/>
    <property type="match status" value="1"/>
</dbReference>
<dbReference type="PANTHER" id="PTHR43744">
    <property type="entry name" value="ABC TRANSPORTER PERMEASE PROTEIN MG189-RELATED-RELATED"/>
    <property type="match status" value="1"/>
</dbReference>
<keyword evidence="6 7" id="KW-0472">Membrane</keyword>
<keyword evidence="2 7" id="KW-0813">Transport</keyword>
<dbReference type="CDD" id="cd06261">
    <property type="entry name" value="TM_PBP2"/>
    <property type="match status" value="1"/>
</dbReference>
<evidence type="ECO:0000313" key="9">
    <source>
        <dbReference type="EMBL" id="SHE91534.1"/>
    </source>
</evidence>
<feature type="transmembrane region" description="Helical" evidence="7">
    <location>
        <begin position="106"/>
        <end position="125"/>
    </location>
</feature>
<dbReference type="OrthoDB" id="156617at2"/>
<dbReference type="InterPro" id="IPR000515">
    <property type="entry name" value="MetI-like"/>
</dbReference>
<keyword evidence="3" id="KW-1003">Cell membrane</keyword>
<feature type="transmembrane region" description="Helical" evidence="7">
    <location>
        <begin position="73"/>
        <end position="94"/>
    </location>
</feature>
<protein>
    <submittedName>
        <fullName evidence="9">Carbohydrate ABC transporter membrane protein 2, CUT1 family</fullName>
    </submittedName>
</protein>
<sequence>MKKKKSLKIFLYICAIIWAIVSLAPLVFSVISSFKSTNEIYGQAFALPKSWEFTNYINAMEKANIGRAVANSFFLAITSTLLVILLASLVSFAITRTKYRFKNITLLYFLMGLTIPMHTTLIPLADLINRYNLRNKFIPLIFLYATFNLPFTIFIITGYMKGISKEIDEAATIDGCGPLRLLFQVLFPLCKPAAATAAIVTFLGVYNELIFALLFLTDKSKHTISVSLMSLTGRYSSDKGAIFAAICMFILPIIIIYVLCQEHVEKGITAGATKG</sequence>
<dbReference type="STRING" id="1533.SAMN05443638_11746"/>
<dbReference type="PANTHER" id="PTHR43744:SF8">
    <property type="entry name" value="SN-GLYCEROL-3-PHOSPHATE TRANSPORT SYSTEM PERMEASE PROTEIN UGPE"/>
    <property type="match status" value="1"/>
</dbReference>
<feature type="transmembrane region" description="Helical" evidence="7">
    <location>
        <begin position="137"/>
        <end position="160"/>
    </location>
</feature>
<dbReference type="RefSeq" id="WP_072896557.1">
    <property type="nucleotide sequence ID" value="NZ_FQVM01000017.1"/>
</dbReference>
<evidence type="ECO:0000256" key="6">
    <source>
        <dbReference type="ARBA" id="ARBA00023136"/>
    </source>
</evidence>
<keyword evidence="4 7" id="KW-0812">Transmembrane</keyword>
<dbReference type="SUPFAM" id="SSF161098">
    <property type="entry name" value="MetI-like"/>
    <property type="match status" value="1"/>
</dbReference>
<organism evidence="9 10">
    <name type="scientific">Clostridium fallax</name>
    <dbReference type="NCBI Taxonomy" id="1533"/>
    <lineage>
        <taxon>Bacteria</taxon>
        <taxon>Bacillati</taxon>
        <taxon>Bacillota</taxon>
        <taxon>Clostridia</taxon>
        <taxon>Eubacteriales</taxon>
        <taxon>Clostridiaceae</taxon>
        <taxon>Clostridium</taxon>
    </lineage>
</organism>
<evidence type="ECO:0000256" key="3">
    <source>
        <dbReference type="ARBA" id="ARBA00022475"/>
    </source>
</evidence>
<evidence type="ECO:0000256" key="2">
    <source>
        <dbReference type="ARBA" id="ARBA00022448"/>
    </source>
</evidence>
<dbReference type="EMBL" id="FQVM01000017">
    <property type="protein sequence ID" value="SHE91534.1"/>
    <property type="molecule type" value="Genomic_DNA"/>
</dbReference>
<feature type="transmembrane region" description="Helical" evidence="7">
    <location>
        <begin position="181"/>
        <end position="206"/>
    </location>
</feature>
<comment type="similarity">
    <text evidence="7">Belongs to the binding-protein-dependent transport system permease family.</text>
</comment>
<evidence type="ECO:0000256" key="4">
    <source>
        <dbReference type="ARBA" id="ARBA00022692"/>
    </source>
</evidence>
<feature type="transmembrane region" description="Helical" evidence="7">
    <location>
        <begin position="9"/>
        <end position="31"/>
    </location>
</feature>
<evidence type="ECO:0000256" key="5">
    <source>
        <dbReference type="ARBA" id="ARBA00022989"/>
    </source>
</evidence>
<accession>A0A1M4XDD6</accession>
<evidence type="ECO:0000259" key="8">
    <source>
        <dbReference type="PROSITE" id="PS50928"/>
    </source>
</evidence>